<reference evidence="2" key="1">
    <citation type="submission" date="2013-10" db="EMBL/GenBank/DDBJ databases">
        <title>Genome sequencing of Onchocerca volvulus.</title>
        <authorList>
            <person name="Cotton J."/>
            <person name="Tsai J."/>
            <person name="Stanley E."/>
            <person name="Tracey A."/>
            <person name="Holroyd N."/>
            <person name="Lustigman S."/>
            <person name="Berriman M."/>
        </authorList>
    </citation>
    <scope>NUCLEOTIDE SEQUENCE</scope>
</reference>
<evidence type="ECO:0000313" key="2">
    <source>
        <dbReference type="Proteomes" id="UP000024404"/>
    </source>
</evidence>
<sequence length="101" mass="11687">MLGWHFTTYIRACKHTQLIHRRKHAHVYYLYIGHRRGMKAVVEEEEDEEEADVHVDDACPGRQCMQCMHMFSVQGHSFPTPHQVATAPSTIIIHLSSSVYP</sequence>
<dbReference type="EMBL" id="CMVM020000346">
    <property type="status" value="NOT_ANNOTATED_CDS"/>
    <property type="molecule type" value="Genomic_DNA"/>
</dbReference>
<name>A0A8R1XLV2_ONCVO</name>
<dbReference type="Proteomes" id="UP000024404">
    <property type="component" value="Unassembled WGS sequence"/>
</dbReference>
<keyword evidence="2" id="KW-1185">Reference proteome</keyword>
<proteinExistence type="predicted"/>
<accession>A0A8R1XLV2</accession>
<organism evidence="1 2">
    <name type="scientific">Onchocerca volvulus</name>
    <dbReference type="NCBI Taxonomy" id="6282"/>
    <lineage>
        <taxon>Eukaryota</taxon>
        <taxon>Metazoa</taxon>
        <taxon>Ecdysozoa</taxon>
        <taxon>Nematoda</taxon>
        <taxon>Chromadorea</taxon>
        <taxon>Rhabditida</taxon>
        <taxon>Spirurina</taxon>
        <taxon>Spiruromorpha</taxon>
        <taxon>Filarioidea</taxon>
        <taxon>Onchocercidae</taxon>
        <taxon>Onchocerca</taxon>
    </lineage>
</organism>
<protein>
    <submittedName>
        <fullName evidence="1">Uncharacterized protein</fullName>
    </submittedName>
</protein>
<dbReference type="AlphaFoldDB" id="A0A8R1XLV2"/>
<evidence type="ECO:0000313" key="1">
    <source>
        <dbReference type="EnsemblMetazoa" id="OVOC10920.1"/>
    </source>
</evidence>
<reference evidence="1" key="2">
    <citation type="submission" date="2022-06" db="UniProtKB">
        <authorList>
            <consortium name="EnsemblMetazoa"/>
        </authorList>
    </citation>
    <scope>IDENTIFICATION</scope>
</reference>
<dbReference type="EnsemblMetazoa" id="OVOC10920.1">
    <property type="protein sequence ID" value="OVOC10920.1"/>
    <property type="gene ID" value="WBGene00247729"/>
</dbReference>